<evidence type="ECO:0000256" key="1">
    <source>
        <dbReference type="ARBA" id="ARBA00004123"/>
    </source>
</evidence>
<keyword evidence="4" id="KW-0804">Transcription</keyword>
<evidence type="ECO:0000256" key="3">
    <source>
        <dbReference type="ARBA" id="ARBA00023015"/>
    </source>
</evidence>
<name>A0A1Y2CJF4_9FUNG</name>
<dbReference type="GO" id="GO:0000981">
    <property type="term" value="F:DNA-binding transcription factor activity, RNA polymerase II-specific"/>
    <property type="evidence" value="ECO:0007669"/>
    <property type="project" value="InterPro"/>
</dbReference>
<evidence type="ECO:0000313" key="7">
    <source>
        <dbReference type="EMBL" id="ORY47076.1"/>
    </source>
</evidence>
<keyword evidence="8" id="KW-1185">Reference proteome</keyword>
<dbReference type="Pfam" id="PF04082">
    <property type="entry name" value="Fungal_trans"/>
    <property type="match status" value="1"/>
</dbReference>
<dbReference type="InterPro" id="IPR001138">
    <property type="entry name" value="Zn2Cys6_DnaBD"/>
</dbReference>
<feature type="domain" description="Zn(2)-C6 fungal-type" evidence="6">
    <location>
        <begin position="10"/>
        <end position="38"/>
    </location>
</feature>
<accession>A0A1Y2CJF4</accession>
<dbReference type="PANTHER" id="PTHR47338">
    <property type="entry name" value="ZN(II)2CYS6 TRANSCRIPTION FACTOR (EUROFUNG)-RELATED"/>
    <property type="match status" value="1"/>
</dbReference>
<dbReference type="GO" id="GO:0003677">
    <property type="term" value="F:DNA binding"/>
    <property type="evidence" value="ECO:0007669"/>
    <property type="project" value="InterPro"/>
</dbReference>
<evidence type="ECO:0000256" key="4">
    <source>
        <dbReference type="ARBA" id="ARBA00023163"/>
    </source>
</evidence>
<organism evidence="7 8">
    <name type="scientific">Rhizoclosmatium globosum</name>
    <dbReference type="NCBI Taxonomy" id="329046"/>
    <lineage>
        <taxon>Eukaryota</taxon>
        <taxon>Fungi</taxon>
        <taxon>Fungi incertae sedis</taxon>
        <taxon>Chytridiomycota</taxon>
        <taxon>Chytridiomycota incertae sedis</taxon>
        <taxon>Chytridiomycetes</taxon>
        <taxon>Chytridiales</taxon>
        <taxon>Chytriomycetaceae</taxon>
        <taxon>Rhizoclosmatium</taxon>
    </lineage>
</organism>
<dbReference type="InterPro" id="IPR050815">
    <property type="entry name" value="TF_fung"/>
</dbReference>
<keyword evidence="2" id="KW-0479">Metal-binding</keyword>
<keyword evidence="3" id="KW-0805">Transcription regulation</keyword>
<evidence type="ECO:0000259" key="6">
    <source>
        <dbReference type="PROSITE" id="PS00463"/>
    </source>
</evidence>
<dbReference type="GO" id="GO:0008270">
    <property type="term" value="F:zinc ion binding"/>
    <property type="evidence" value="ECO:0007669"/>
    <property type="project" value="InterPro"/>
</dbReference>
<dbReference type="EMBL" id="MCGO01000015">
    <property type="protein sequence ID" value="ORY47076.1"/>
    <property type="molecule type" value="Genomic_DNA"/>
</dbReference>
<dbReference type="InterPro" id="IPR036864">
    <property type="entry name" value="Zn2-C6_fun-type_DNA-bd_sf"/>
</dbReference>
<dbReference type="Proteomes" id="UP000193642">
    <property type="component" value="Unassembled WGS sequence"/>
</dbReference>
<dbReference type="GO" id="GO:0005634">
    <property type="term" value="C:nucleus"/>
    <property type="evidence" value="ECO:0007669"/>
    <property type="project" value="UniProtKB-SubCell"/>
</dbReference>
<dbReference type="AlphaFoldDB" id="A0A1Y2CJF4"/>
<comment type="caution">
    <text evidence="7">The sequence shown here is derived from an EMBL/GenBank/DDBJ whole genome shotgun (WGS) entry which is preliminary data.</text>
</comment>
<dbReference type="InterPro" id="IPR007219">
    <property type="entry name" value="XnlR_reg_dom"/>
</dbReference>
<proteinExistence type="predicted"/>
<keyword evidence="5" id="KW-0539">Nucleus</keyword>
<protein>
    <recommendedName>
        <fullName evidence="6">Zn(2)-C6 fungal-type domain-containing protein</fullName>
    </recommendedName>
</protein>
<sequence>MKTKSGRPQPCLRCKQHRKRCEPGLLGCVRCVRQGHVCEFESDVLLGSSVSGTRALDTIASAFESPLSAVDDSSKCVVEDRDLMPTIEDFAMVHRFYTNDGTKHPVFFSHDGDWFLASFFNLNPLLRLSVCALVACRSNISELAALSYYKRARKALIRAAADPPCLQTVQALFNIHLFAEWKGQPVIGRQFLKASLDMILQLQLHIDPDDSEWLLFSFLTPRQKEERRRAFWASYWFYKSEYAVSLEAINTPLTSEFIKPPSAIMINTTMIFETCNTSYLCDLCDLLGTIKREYSLPPRTLDSFILPRTGLSLATLLIKVHSRIPPESLLIASSPTHLTAADKSRFLHQTTHSSLCPYHTYMLTLYTLSTLSTLHRPLLLLTTLQAFHPLLLSRETTSLITSAVTQCIESAHRIATLTTFAPDHIPPKPSDELGKMQSVYPCFEALFVLWFTSCRMPSVWWDITGISTWKDKRGVSDGVLSMLENVRQIGKESTGDASVGSVYPLLRCMEAMVDEMQGNIGEVVESPPRHSEDELVLGMTVMSLGESDGDHFEEEPWSFLGLLGMEVGGIRWKGRTEESWRLFWKLHS</sequence>
<reference evidence="7 8" key="1">
    <citation type="submission" date="2016-07" db="EMBL/GenBank/DDBJ databases">
        <title>Pervasive Adenine N6-methylation of Active Genes in Fungi.</title>
        <authorList>
            <consortium name="DOE Joint Genome Institute"/>
            <person name="Mondo S.J."/>
            <person name="Dannebaum R.O."/>
            <person name="Kuo R.C."/>
            <person name="Labutti K."/>
            <person name="Haridas S."/>
            <person name="Kuo A."/>
            <person name="Salamov A."/>
            <person name="Ahrendt S.R."/>
            <person name="Lipzen A."/>
            <person name="Sullivan W."/>
            <person name="Andreopoulos W.B."/>
            <person name="Clum A."/>
            <person name="Lindquist E."/>
            <person name="Daum C."/>
            <person name="Ramamoorthy G.K."/>
            <person name="Gryganskyi A."/>
            <person name="Culley D."/>
            <person name="Magnuson J.K."/>
            <person name="James T.Y."/>
            <person name="O'Malley M.A."/>
            <person name="Stajich J.E."/>
            <person name="Spatafora J.W."/>
            <person name="Visel A."/>
            <person name="Grigoriev I.V."/>
        </authorList>
    </citation>
    <scope>NUCLEOTIDE SEQUENCE [LARGE SCALE GENOMIC DNA]</scope>
    <source>
        <strain evidence="7 8">JEL800</strain>
    </source>
</reference>
<dbReference type="PANTHER" id="PTHR47338:SF5">
    <property type="entry name" value="ZN(II)2CYS6 TRANSCRIPTION FACTOR (EUROFUNG)"/>
    <property type="match status" value="1"/>
</dbReference>
<dbReference type="PROSITE" id="PS00463">
    <property type="entry name" value="ZN2_CY6_FUNGAL_1"/>
    <property type="match status" value="1"/>
</dbReference>
<dbReference type="SUPFAM" id="SSF57701">
    <property type="entry name" value="Zn2/Cys6 DNA-binding domain"/>
    <property type="match status" value="1"/>
</dbReference>
<dbReference type="CDD" id="cd12148">
    <property type="entry name" value="fungal_TF_MHR"/>
    <property type="match status" value="1"/>
</dbReference>
<evidence type="ECO:0000256" key="5">
    <source>
        <dbReference type="ARBA" id="ARBA00023242"/>
    </source>
</evidence>
<dbReference type="CDD" id="cd00067">
    <property type="entry name" value="GAL4"/>
    <property type="match status" value="1"/>
</dbReference>
<evidence type="ECO:0000256" key="2">
    <source>
        <dbReference type="ARBA" id="ARBA00022723"/>
    </source>
</evidence>
<comment type="subcellular location">
    <subcellularLocation>
        <location evidence="1">Nucleus</location>
    </subcellularLocation>
</comment>
<dbReference type="GO" id="GO:0006351">
    <property type="term" value="P:DNA-templated transcription"/>
    <property type="evidence" value="ECO:0007669"/>
    <property type="project" value="InterPro"/>
</dbReference>
<evidence type="ECO:0000313" key="8">
    <source>
        <dbReference type="Proteomes" id="UP000193642"/>
    </source>
</evidence>
<gene>
    <name evidence="7" type="ORF">BCR33DRAFT_849065</name>
</gene>